<keyword evidence="2" id="KW-0675">Receptor</keyword>
<dbReference type="HOGENOM" id="CLU_056063_2_1_1"/>
<feature type="transmembrane region" description="Helical" evidence="1">
    <location>
        <begin position="59"/>
        <end position="82"/>
    </location>
</feature>
<dbReference type="Bgee" id="WBGene00012028">
    <property type="expression patterns" value="Expressed in adult organism and 1 other cell type or tissue"/>
</dbReference>
<dbReference type="GeneID" id="3564956"/>
<dbReference type="Proteomes" id="UP000001940">
    <property type="component" value="Chromosome V"/>
</dbReference>
<name>Q86D02_CAEEL</name>
<proteinExistence type="predicted"/>
<dbReference type="RefSeq" id="NP_001024156.1">
    <property type="nucleotide sequence ID" value="NM_001028985.1"/>
</dbReference>
<dbReference type="PhylomeDB" id="Q86D02"/>
<dbReference type="AGR" id="WB:WBGene00012028"/>
<dbReference type="FunCoup" id="Q86D02">
    <property type="interactions" value="6"/>
</dbReference>
<reference evidence="2 3" key="1">
    <citation type="journal article" date="1998" name="Science">
        <title>Genome sequence of the nematode C. elegans: a platform for investigating biology.</title>
        <authorList>
            <consortium name="The C. elegans sequencing consortium"/>
            <person name="Sulson J.E."/>
            <person name="Waterston R."/>
        </authorList>
    </citation>
    <scope>NUCLEOTIDE SEQUENCE [LARGE SCALE GENOMIC DNA]</scope>
    <source>
        <strain evidence="2 3">Bristol N2</strain>
    </source>
</reference>
<feature type="transmembrane region" description="Helical" evidence="1">
    <location>
        <begin position="94"/>
        <end position="110"/>
    </location>
</feature>
<feature type="transmembrane region" description="Helical" evidence="1">
    <location>
        <begin position="188"/>
        <end position="208"/>
    </location>
</feature>
<dbReference type="UCSC" id="T25E12.13">
    <property type="organism name" value="c. elegans"/>
</dbReference>
<keyword evidence="1" id="KW-1133">Transmembrane helix</keyword>
<keyword evidence="1" id="KW-0812">Transmembrane</keyword>
<evidence type="ECO:0000313" key="3">
    <source>
        <dbReference type="Proteomes" id="UP000001940"/>
    </source>
</evidence>
<dbReference type="InterPro" id="IPR018817">
    <property type="entry name" value="7TM_GPCR_serpentine_rcpt_Srz"/>
</dbReference>
<evidence type="ECO:0000313" key="4">
    <source>
        <dbReference type="WormBase" id="T25E12.13"/>
    </source>
</evidence>
<feature type="transmembrane region" description="Helical" evidence="1">
    <location>
        <begin position="116"/>
        <end position="132"/>
    </location>
</feature>
<feature type="transmembrane region" description="Helical" evidence="1">
    <location>
        <begin position="259"/>
        <end position="277"/>
    </location>
</feature>
<dbReference type="AlphaFoldDB" id="Q86D02"/>
<dbReference type="KEGG" id="cel:CELE_T25E12.13"/>
<gene>
    <name evidence="2 4" type="primary">srz-99</name>
    <name evidence="2" type="ORF">CELE_T25E12.13</name>
    <name evidence="4" type="ORF">T25E12.13</name>
</gene>
<dbReference type="WormBase" id="T25E12.13">
    <property type="protein sequence ID" value="CE37558"/>
    <property type="gene ID" value="WBGene00012028"/>
    <property type="gene designation" value="srz-99"/>
</dbReference>
<protein>
    <submittedName>
        <fullName evidence="2">Serpentine Receptor, class Z</fullName>
    </submittedName>
</protein>
<evidence type="ECO:0000313" key="2">
    <source>
        <dbReference type="EMBL" id="CAD89751.2"/>
    </source>
</evidence>
<dbReference type="CTD" id="3564956"/>
<feature type="transmembrane region" description="Helical" evidence="1">
    <location>
        <begin position="144"/>
        <end position="168"/>
    </location>
</feature>
<dbReference type="PANTHER" id="PTHR31720:SF3">
    <property type="entry name" value="SERPENTINE RECEPTOR, CLASS Z-RELATED"/>
    <property type="match status" value="1"/>
</dbReference>
<dbReference type="PaxDb" id="6239-T25E12.13"/>
<dbReference type="OMA" id="FLTAMIC"/>
<feature type="transmembrane region" description="Helical" evidence="1">
    <location>
        <begin position="229"/>
        <end position="247"/>
    </location>
</feature>
<dbReference type="PANTHER" id="PTHR31720">
    <property type="entry name" value="SERPENTINE RECEPTOR, CLASS Z-RELATED"/>
    <property type="match status" value="1"/>
</dbReference>
<sequence>MNATLDFSYIPELLETSSMVALVAFFFISYSTLPFYIYVHNLNRSKEKDLPFVQLFYKIVKWSYWFCSASVLMFSLMSLLVINLSDKFKSAKRMILWIPFIFFMASIYIFHILQQTIHLLLFLLAIINSLKYRSPLHFAFKAQYLNYITPLNVFFVLLDVAAFMLHVLRQYGVLNTEKVQVFIACNEALYMFFNIVISFLTPFIYIPIMIDIRKNRHLHSPQHMFLHNYIFFQSSLVVLFKLIILPYCFDTGNFYSKFFLMMMKIAIGDVLTAPLIIQLSYLRCNLHELIVLNDSFDLHKFVKVIIGKTENSVHPSEAPIAFSIT</sequence>
<dbReference type="InParanoid" id="Q86D02"/>
<keyword evidence="3" id="KW-1185">Reference proteome</keyword>
<feature type="transmembrane region" description="Helical" evidence="1">
    <location>
        <begin position="20"/>
        <end position="39"/>
    </location>
</feature>
<evidence type="ECO:0000256" key="1">
    <source>
        <dbReference type="SAM" id="Phobius"/>
    </source>
</evidence>
<dbReference type="Pfam" id="PF10325">
    <property type="entry name" value="7TM_GPCR_Srz"/>
    <property type="match status" value="1"/>
</dbReference>
<dbReference type="EMBL" id="BX284605">
    <property type="protein sequence ID" value="CAD89751.2"/>
    <property type="molecule type" value="Genomic_DNA"/>
</dbReference>
<accession>Q86D02</accession>
<keyword evidence="1" id="KW-0472">Membrane</keyword>
<organism evidence="2 3">
    <name type="scientific">Caenorhabditis elegans</name>
    <dbReference type="NCBI Taxonomy" id="6239"/>
    <lineage>
        <taxon>Eukaryota</taxon>
        <taxon>Metazoa</taxon>
        <taxon>Ecdysozoa</taxon>
        <taxon>Nematoda</taxon>
        <taxon>Chromadorea</taxon>
        <taxon>Rhabditida</taxon>
        <taxon>Rhabditina</taxon>
        <taxon>Rhabditomorpha</taxon>
        <taxon>Rhabditoidea</taxon>
        <taxon>Rhabditidae</taxon>
        <taxon>Peloderinae</taxon>
        <taxon>Caenorhabditis</taxon>
    </lineage>
</organism>